<dbReference type="AlphaFoldDB" id="A0A370WXG8"/>
<protein>
    <submittedName>
        <fullName evidence="1">Thiamine biosynthesis protein ThiS</fullName>
    </submittedName>
</protein>
<gene>
    <name evidence="1" type="ORF">DWU98_12435</name>
</gene>
<reference evidence="1 2" key="1">
    <citation type="submission" date="2018-07" db="EMBL/GenBank/DDBJ databases">
        <title>Dyella monticola sp. nov. and Dyella psychrodurans sp. nov. isolated from monsoon evergreen broad-leaved forest soil of Dinghu Mountain, China.</title>
        <authorList>
            <person name="Gao Z."/>
            <person name="Qiu L."/>
        </authorList>
    </citation>
    <scope>NUCLEOTIDE SEQUENCE [LARGE SCALE GENOMIC DNA]</scope>
    <source>
        <strain evidence="1 2">4G-K06</strain>
    </source>
</reference>
<organism evidence="1 2">
    <name type="scientific">Dyella monticola</name>
    <dbReference type="NCBI Taxonomy" id="1927958"/>
    <lineage>
        <taxon>Bacteria</taxon>
        <taxon>Pseudomonadati</taxon>
        <taxon>Pseudomonadota</taxon>
        <taxon>Gammaproteobacteria</taxon>
        <taxon>Lysobacterales</taxon>
        <taxon>Rhodanobacteraceae</taxon>
        <taxon>Dyella</taxon>
    </lineage>
</organism>
<evidence type="ECO:0000313" key="2">
    <source>
        <dbReference type="Proteomes" id="UP000254258"/>
    </source>
</evidence>
<dbReference type="CDD" id="cd17040">
    <property type="entry name" value="Ubl_MoaD_like"/>
    <property type="match status" value="1"/>
</dbReference>
<dbReference type="Proteomes" id="UP000254258">
    <property type="component" value="Unassembled WGS sequence"/>
</dbReference>
<dbReference type="SUPFAM" id="SSF54285">
    <property type="entry name" value="MoaD/ThiS"/>
    <property type="match status" value="1"/>
</dbReference>
<sequence>MGHRTRRCRGFARRSAGRCLQSRSPGRCVALRRCPMKVRITLFGALRDADTRGFIELEAPDACTIGTLRDLLRDHLRENAPHISVNLVQRCAFASDDEILHNHRTLPESGQLAILPPVSGG</sequence>
<evidence type="ECO:0000313" key="1">
    <source>
        <dbReference type="EMBL" id="RDS80760.1"/>
    </source>
</evidence>
<dbReference type="InterPro" id="IPR012675">
    <property type="entry name" value="Beta-grasp_dom_sf"/>
</dbReference>
<dbReference type="Pfam" id="PF02597">
    <property type="entry name" value="ThiS"/>
    <property type="match status" value="1"/>
</dbReference>
<dbReference type="InterPro" id="IPR003749">
    <property type="entry name" value="ThiS/MoaD-like"/>
</dbReference>
<keyword evidence="2" id="KW-1185">Reference proteome</keyword>
<accession>A0A370WXG8</accession>
<proteinExistence type="predicted"/>
<comment type="caution">
    <text evidence="1">The sequence shown here is derived from an EMBL/GenBank/DDBJ whole genome shotgun (WGS) entry which is preliminary data.</text>
</comment>
<name>A0A370WXG8_9GAMM</name>
<dbReference type="EMBL" id="QRBE01000007">
    <property type="protein sequence ID" value="RDS80760.1"/>
    <property type="molecule type" value="Genomic_DNA"/>
</dbReference>
<dbReference type="InterPro" id="IPR016155">
    <property type="entry name" value="Mopterin_synth/thiamin_S_b"/>
</dbReference>
<dbReference type="Gene3D" id="3.10.20.30">
    <property type="match status" value="1"/>
</dbReference>